<evidence type="ECO:0000313" key="3">
    <source>
        <dbReference type="Proteomes" id="UP000011761"/>
    </source>
</evidence>
<organism evidence="2 3">
    <name type="scientific">Baudoinia panamericana (strain UAMH 10762)</name>
    <name type="common">Angels' share fungus</name>
    <name type="synonym">Baudoinia compniacensis (strain UAMH 10762)</name>
    <dbReference type="NCBI Taxonomy" id="717646"/>
    <lineage>
        <taxon>Eukaryota</taxon>
        <taxon>Fungi</taxon>
        <taxon>Dikarya</taxon>
        <taxon>Ascomycota</taxon>
        <taxon>Pezizomycotina</taxon>
        <taxon>Dothideomycetes</taxon>
        <taxon>Dothideomycetidae</taxon>
        <taxon>Mycosphaerellales</taxon>
        <taxon>Teratosphaeriaceae</taxon>
        <taxon>Baudoinia</taxon>
    </lineage>
</organism>
<dbReference type="OrthoDB" id="10251048at2759"/>
<keyword evidence="3" id="KW-1185">Reference proteome</keyword>
<dbReference type="EMBL" id="KB445553">
    <property type="protein sequence ID" value="EMC98133.1"/>
    <property type="molecule type" value="Genomic_DNA"/>
</dbReference>
<dbReference type="STRING" id="717646.M2N2H9"/>
<dbReference type="HOGENOM" id="CLU_321041_0_0_1"/>
<dbReference type="Proteomes" id="UP000011761">
    <property type="component" value="Unassembled WGS sequence"/>
</dbReference>
<reference evidence="2 3" key="1">
    <citation type="journal article" date="2012" name="PLoS Pathog.">
        <title>Diverse lifestyles and strategies of plant pathogenesis encoded in the genomes of eighteen Dothideomycetes fungi.</title>
        <authorList>
            <person name="Ohm R.A."/>
            <person name="Feau N."/>
            <person name="Henrissat B."/>
            <person name="Schoch C.L."/>
            <person name="Horwitz B.A."/>
            <person name="Barry K.W."/>
            <person name="Condon B.J."/>
            <person name="Copeland A.C."/>
            <person name="Dhillon B."/>
            <person name="Glaser F."/>
            <person name="Hesse C.N."/>
            <person name="Kosti I."/>
            <person name="LaButti K."/>
            <person name="Lindquist E.A."/>
            <person name="Lucas S."/>
            <person name="Salamov A.A."/>
            <person name="Bradshaw R.E."/>
            <person name="Ciuffetti L."/>
            <person name="Hamelin R.C."/>
            <person name="Kema G.H.J."/>
            <person name="Lawrence C."/>
            <person name="Scott J.A."/>
            <person name="Spatafora J.W."/>
            <person name="Turgeon B.G."/>
            <person name="de Wit P.J.G.M."/>
            <person name="Zhong S."/>
            <person name="Goodwin S.B."/>
            <person name="Grigoriev I.V."/>
        </authorList>
    </citation>
    <scope>NUCLEOTIDE SEQUENCE [LARGE SCALE GENOMIC DNA]</scope>
    <source>
        <strain evidence="2 3">UAMH 10762</strain>
    </source>
</reference>
<feature type="compositionally biased region" description="Polar residues" evidence="1">
    <location>
        <begin position="553"/>
        <end position="567"/>
    </location>
</feature>
<accession>M2N2H9</accession>
<dbReference type="eggNOG" id="ENOG502T5VC">
    <property type="taxonomic scope" value="Eukaryota"/>
</dbReference>
<feature type="region of interest" description="Disordered" evidence="1">
    <location>
        <begin position="614"/>
        <end position="660"/>
    </location>
</feature>
<proteinExistence type="predicted"/>
<sequence>MPSSRRKVIPQAAALPANRLPVGTPQFSATHSPPVFRPISRTSQRSQPPYQDEPVLEAEVSGVSIVELHHPEPTNGSAMSLAAAKLARQNRRIEQAEATLGVSAGHQSERARQPSRTKAKWAPLDLTASAGNAAAGSRHPDTEVRVNTYRMPTTRDSSLTRSLSSLSQRTTGTTTSIPDMERQDSGPTDAGGFQIYTGRRSKKPVDQLGAYENKPEQKQTSVEASIDNREVYKVFGNPPSGPDFIAQTEGTKDGQLQFTQHPNGDIAAHQWSTERYMWENIGQYSNIRKKIEGQLATDRLKGETANQTIQQHTLAYFRTVAKQREATVMGLPFGPKEIQAAMPEHRAPPTVPGAMRKSAPAAPTTQTGAAEPAPPDTQTIPGDPEALRAGRADRAATTELPYEYLGYPAYDNNHVAYAGYERPYYNPYAPQYHLPSGFYPRPYHATPYAAPQDPFYSDRSYRAVYGAPPPAFGGYPMLTVAYNTPAVFADGSGVVPGLNYDYHFPPAPSSVQSPERAAARGERKQSSISSGPSVLSLPTEPAPMLATRPLISTARSKTSTVQASTMHTRLQPEHVQATLPPTSRTAMRDQLVKIGDQAKERNLSQSNIRTVLYDPFRSQPDPTEQAAVNTTKATAPSPQLKKTVANPSGLPPHLQPLATQPTSARPFDKAVGAPRPSSITSPRTIQQADIPCLHSTYKDLIDYVDEELAPEKDPVLQFFTSHYVRNCPQSIASVPMPALASFDAKAHTNSLDNWWLNGTTFARHEDMYNSIKAADKSATNAETSTSTSVEKSSMEKSFIDKSDAMTRLLIPVWENLASYVQGPVEKRRDYFSPWSKPPEYAVDHSDNTSFYDKDCTTLPARIGRDSRYRGMPSEASGRYSGEGTSGRYSVGVGGGGRYGGVEGVRFGDFNTPTARVGSGLAVGAGLDTRFTYGRV</sequence>
<feature type="region of interest" description="Disordered" evidence="1">
    <location>
        <begin position="346"/>
        <end position="385"/>
    </location>
</feature>
<feature type="compositionally biased region" description="Low complexity" evidence="1">
    <location>
        <begin position="526"/>
        <end position="538"/>
    </location>
</feature>
<feature type="region of interest" description="Disordered" evidence="1">
    <location>
        <begin position="506"/>
        <end position="567"/>
    </location>
</feature>
<evidence type="ECO:0000256" key="1">
    <source>
        <dbReference type="SAM" id="MobiDB-lite"/>
    </source>
</evidence>
<gene>
    <name evidence="2" type="ORF">BAUCODRAFT_414052</name>
</gene>
<feature type="region of interest" description="Disordered" evidence="1">
    <location>
        <begin position="153"/>
        <end position="221"/>
    </location>
</feature>
<feature type="compositionally biased region" description="Low complexity" evidence="1">
    <location>
        <begin position="359"/>
        <end position="371"/>
    </location>
</feature>
<feature type="compositionally biased region" description="Polar residues" evidence="1">
    <location>
        <begin position="620"/>
        <end position="637"/>
    </location>
</feature>
<dbReference type="KEGG" id="bcom:BAUCODRAFT_414052"/>
<feature type="compositionally biased region" description="Low complexity" evidence="1">
    <location>
        <begin position="154"/>
        <end position="176"/>
    </location>
</feature>
<dbReference type="OMA" id="WDIAGQH"/>
<dbReference type="GeneID" id="19114105"/>
<feature type="region of interest" description="Disordered" evidence="1">
    <location>
        <begin position="1"/>
        <end position="52"/>
    </location>
</feature>
<dbReference type="RefSeq" id="XP_007674907.1">
    <property type="nucleotide sequence ID" value="XM_007676717.1"/>
</dbReference>
<dbReference type="AlphaFoldDB" id="M2N2H9"/>
<feature type="compositionally biased region" description="Polar residues" evidence="1">
    <location>
        <begin position="40"/>
        <end position="49"/>
    </location>
</feature>
<protein>
    <submittedName>
        <fullName evidence="2">Uncharacterized protein</fullName>
    </submittedName>
</protein>
<feature type="region of interest" description="Disordered" evidence="1">
    <location>
        <begin position="864"/>
        <end position="886"/>
    </location>
</feature>
<name>M2N2H9_BAUPA</name>
<evidence type="ECO:0000313" key="2">
    <source>
        <dbReference type="EMBL" id="EMC98133.1"/>
    </source>
</evidence>